<feature type="region of interest" description="Disordered" evidence="6">
    <location>
        <begin position="281"/>
        <end position="364"/>
    </location>
</feature>
<keyword evidence="2" id="KW-0805">Transcription regulation</keyword>
<dbReference type="Proteomes" id="UP001157006">
    <property type="component" value="Unassembled WGS sequence"/>
</dbReference>
<evidence type="ECO:0000259" key="7">
    <source>
        <dbReference type="PROSITE" id="PS50863"/>
    </source>
</evidence>
<dbReference type="Pfam" id="PF02362">
    <property type="entry name" value="B3"/>
    <property type="match status" value="2"/>
</dbReference>
<dbReference type="InterPro" id="IPR015300">
    <property type="entry name" value="DNA-bd_pseudobarrel_sf"/>
</dbReference>
<proteinExistence type="predicted"/>
<feature type="region of interest" description="Disordered" evidence="6">
    <location>
        <begin position="410"/>
        <end position="471"/>
    </location>
</feature>
<evidence type="ECO:0000256" key="2">
    <source>
        <dbReference type="ARBA" id="ARBA00023015"/>
    </source>
</evidence>
<feature type="region of interest" description="Disordered" evidence="6">
    <location>
        <begin position="618"/>
        <end position="647"/>
    </location>
</feature>
<comment type="subcellular location">
    <subcellularLocation>
        <location evidence="1">Nucleus</location>
    </subcellularLocation>
</comment>
<evidence type="ECO:0000313" key="8">
    <source>
        <dbReference type="EMBL" id="CAI8584224.1"/>
    </source>
</evidence>
<keyword evidence="4" id="KW-0804">Transcription</keyword>
<protein>
    <recommendedName>
        <fullName evidence="7">TF-B3 domain-containing protein</fullName>
    </recommendedName>
</protein>
<dbReference type="EMBL" id="CATIWC010001528">
    <property type="protein sequence ID" value="CAI8584224.1"/>
    <property type="molecule type" value="Genomic_DNA"/>
</dbReference>
<feature type="compositionally biased region" description="Polar residues" evidence="6">
    <location>
        <begin position="618"/>
        <end position="633"/>
    </location>
</feature>
<dbReference type="InterPro" id="IPR003340">
    <property type="entry name" value="B3_DNA-bd"/>
</dbReference>
<feature type="domain" description="TF-B3" evidence="7">
    <location>
        <begin position="509"/>
        <end position="607"/>
    </location>
</feature>
<evidence type="ECO:0000256" key="6">
    <source>
        <dbReference type="SAM" id="MobiDB-lite"/>
    </source>
</evidence>
<keyword evidence="9" id="KW-1185">Reference proteome</keyword>
<feature type="compositionally biased region" description="Polar residues" evidence="6">
    <location>
        <begin position="182"/>
        <end position="192"/>
    </location>
</feature>
<keyword evidence="5" id="KW-0539">Nucleus</keyword>
<feature type="region of interest" description="Disordered" evidence="6">
    <location>
        <begin position="132"/>
        <end position="165"/>
    </location>
</feature>
<organism evidence="8 9">
    <name type="scientific">Vicia faba</name>
    <name type="common">Broad bean</name>
    <name type="synonym">Faba vulgaris</name>
    <dbReference type="NCBI Taxonomy" id="3906"/>
    <lineage>
        <taxon>Eukaryota</taxon>
        <taxon>Viridiplantae</taxon>
        <taxon>Streptophyta</taxon>
        <taxon>Embryophyta</taxon>
        <taxon>Tracheophyta</taxon>
        <taxon>Spermatophyta</taxon>
        <taxon>Magnoliopsida</taxon>
        <taxon>eudicotyledons</taxon>
        <taxon>Gunneridae</taxon>
        <taxon>Pentapetalae</taxon>
        <taxon>rosids</taxon>
        <taxon>fabids</taxon>
        <taxon>Fabales</taxon>
        <taxon>Fabaceae</taxon>
        <taxon>Papilionoideae</taxon>
        <taxon>50 kb inversion clade</taxon>
        <taxon>NPAAA clade</taxon>
        <taxon>Hologalegina</taxon>
        <taxon>IRL clade</taxon>
        <taxon>Fabeae</taxon>
        <taxon>Vicia</taxon>
    </lineage>
</organism>
<evidence type="ECO:0000256" key="3">
    <source>
        <dbReference type="ARBA" id="ARBA00023125"/>
    </source>
</evidence>
<feature type="compositionally biased region" description="Basic residues" evidence="6">
    <location>
        <begin position="436"/>
        <end position="452"/>
    </location>
</feature>
<evidence type="ECO:0000256" key="4">
    <source>
        <dbReference type="ARBA" id="ARBA00023163"/>
    </source>
</evidence>
<evidence type="ECO:0000256" key="5">
    <source>
        <dbReference type="ARBA" id="ARBA00023242"/>
    </source>
</evidence>
<sequence length="683" mass="75890">MGGVCRGWEEDIYWTHFQFIHFTQFLRSDFHQQLALPKTFSNNIKKNLPESVTLKGPAGMLWNIELTTKGDTLYFTHGWQQFMKEHSLKENDFLVFKYNGESLFEVLIFDGGSLCEKAACYFVRKCWQAVNTEQGGGCSGRKRDSDNSVEEVKTPNGVDEDVSPEKSLHVNSIRVPIDVPVETTNGKTSNAGVESASAEPFMPDAVPDTEPKTVPSQTTAKRTRRRPVCADTSVPTKKRGRRPNTDNSVEDINTPNGVDEGVSPEKSLHVKSIRVPIDVPVETTNGKTSNAGVESASAEPFIPDAVPDTEPKTVPSQTTAKRMRRRPVCAESSVPTKKRGRRPKTDNSVEDINTPNGVDEDVSPEKSLHVNSIRVPIDVPVETTNGKTSNAGVESAPAEQFMSDAVTDTEPKTVPSKITGKRTRRKPVYADMSVPIKKRGRPAKPPNSHKRAHDCVSGVELSPKVSPKASPKVGFRTKELYTSNRRPVTKNEIENTLQLAQATCAEDTLLVTMRPTHVYKRFFVSFPNKWRINHLSPSSQDVILRMGKSEWLGKYRYHNIRNNGGLTGGWKYFALENNLEEFDVCLFKPAGYMDKTLILEITIFRVVEEITPLTAVNSPQKKSSIKKTPTGLNSREKKSSFKKTPTSAVQTELESFEPLVKKRGVNITVTSAVQTELDSIEGA</sequence>
<dbReference type="PANTHER" id="PTHR31391">
    <property type="entry name" value="B3 DOMAIN-CONTAINING PROTEIN OS11G0197600-RELATED"/>
    <property type="match status" value="1"/>
</dbReference>
<dbReference type="SUPFAM" id="SSF101936">
    <property type="entry name" value="DNA-binding pseudobarrel domain"/>
    <property type="match status" value="2"/>
</dbReference>
<dbReference type="InterPro" id="IPR044837">
    <property type="entry name" value="REM16-like"/>
</dbReference>
<evidence type="ECO:0000256" key="1">
    <source>
        <dbReference type="ARBA" id="ARBA00004123"/>
    </source>
</evidence>
<dbReference type="AlphaFoldDB" id="A0AAV0YF72"/>
<feature type="compositionally biased region" description="Polar residues" evidence="6">
    <location>
        <begin position="245"/>
        <end position="256"/>
    </location>
</feature>
<keyword evidence="3" id="KW-0238">DNA-binding</keyword>
<dbReference type="PANTHER" id="PTHR31391:SF157">
    <property type="entry name" value="B3 DOMAIN-CONTAINING PROTEIN REM16"/>
    <property type="match status" value="1"/>
</dbReference>
<feature type="compositionally biased region" description="Basic and acidic residues" evidence="6">
    <location>
        <begin position="141"/>
        <end position="153"/>
    </location>
</feature>
<gene>
    <name evidence="8" type="ORF">VFH_U065120</name>
</gene>
<feature type="domain" description="TF-B3" evidence="7">
    <location>
        <begin position="19"/>
        <end position="112"/>
    </location>
</feature>
<dbReference type="CDD" id="cd10017">
    <property type="entry name" value="B3_DNA"/>
    <property type="match status" value="2"/>
</dbReference>
<evidence type="ECO:0000313" key="9">
    <source>
        <dbReference type="Proteomes" id="UP001157006"/>
    </source>
</evidence>
<dbReference type="GO" id="GO:0005634">
    <property type="term" value="C:nucleus"/>
    <property type="evidence" value="ECO:0007669"/>
    <property type="project" value="UniProtKB-SubCell"/>
</dbReference>
<comment type="caution">
    <text evidence="8">The sequence shown here is derived from an EMBL/GenBank/DDBJ whole genome shotgun (WGS) entry which is preliminary data.</text>
</comment>
<feature type="region of interest" description="Disordered" evidence="6">
    <location>
        <begin position="181"/>
        <end position="269"/>
    </location>
</feature>
<feature type="compositionally biased region" description="Polar residues" evidence="6">
    <location>
        <begin position="282"/>
        <end position="292"/>
    </location>
</feature>
<name>A0AAV0YF72_VICFA</name>
<reference evidence="8 9" key="1">
    <citation type="submission" date="2023-01" db="EMBL/GenBank/DDBJ databases">
        <authorList>
            <person name="Kreplak J."/>
        </authorList>
    </citation>
    <scope>NUCLEOTIDE SEQUENCE [LARGE SCALE GENOMIC DNA]</scope>
</reference>
<dbReference type="SMART" id="SM01019">
    <property type="entry name" value="B3"/>
    <property type="match status" value="2"/>
</dbReference>
<accession>A0AAV0YF72</accession>
<dbReference type="Gene3D" id="2.40.330.10">
    <property type="entry name" value="DNA-binding pseudobarrel domain"/>
    <property type="match status" value="2"/>
</dbReference>
<dbReference type="PROSITE" id="PS50863">
    <property type="entry name" value="B3"/>
    <property type="match status" value="2"/>
</dbReference>
<dbReference type="GO" id="GO:0003677">
    <property type="term" value="F:DNA binding"/>
    <property type="evidence" value="ECO:0007669"/>
    <property type="project" value="UniProtKB-KW"/>
</dbReference>